<reference evidence="2 3" key="1">
    <citation type="submission" date="2017-11" db="EMBL/GenBank/DDBJ databases">
        <title>Isolation and Characterization of Methanogenic Archaea from Saline Meromictic Lake at Siberia.</title>
        <authorList>
            <person name="Shen Y."/>
            <person name="Huang H.-H."/>
            <person name="Lai M.-C."/>
            <person name="Chen S.-C."/>
        </authorList>
    </citation>
    <scope>NUCLEOTIDE SEQUENCE [LARGE SCALE GENOMIC DNA]</scope>
    <source>
        <strain evidence="2 3">SY-01</strain>
    </source>
</reference>
<evidence type="ECO:0000259" key="1">
    <source>
        <dbReference type="Pfam" id="PF13340"/>
    </source>
</evidence>
<proteinExistence type="predicted"/>
<comment type="caution">
    <text evidence="2">The sequence shown here is derived from an EMBL/GenBank/DDBJ whole genome shotgun (WGS) entry which is preliminary data.</text>
</comment>
<dbReference type="Proteomes" id="UP000297295">
    <property type="component" value="Unassembled WGS sequence"/>
</dbReference>
<evidence type="ECO:0000313" key="2">
    <source>
        <dbReference type="EMBL" id="TGC06426.1"/>
    </source>
</evidence>
<keyword evidence="3" id="KW-1185">Reference proteome</keyword>
<dbReference type="AlphaFoldDB" id="A0A4E0PU94"/>
<dbReference type="RefSeq" id="WP_135390699.1">
    <property type="nucleotide sequence ID" value="NZ_PGGK01000034.1"/>
</dbReference>
<gene>
    <name evidence="2" type="ORF">CUN85_12950</name>
</gene>
<evidence type="ECO:0000313" key="3">
    <source>
        <dbReference type="Proteomes" id="UP000297295"/>
    </source>
</evidence>
<dbReference type="PANTHER" id="PTHR46637:SF1">
    <property type="entry name" value="BLL5188 PROTEIN"/>
    <property type="match status" value="1"/>
</dbReference>
<name>A0A4E0PU94_9EURY</name>
<feature type="domain" description="Insertion element IS402-like" evidence="1">
    <location>
        <begin position="1"/>
        <end position="54"/>
    </location>
</feature>
<sequence>GRKRADDRKVINGILFVLATGCRWRDLPERYGSGVTAWRRLKRWSEEGIWEQIMESLRDCAYNDSKFSMETVCVDSSFVETKKGEKIPLTTATRERKV</sequence>
<dbReference type="InterPro" id="IPR052909">
    <property type="entry name" value="Transposase_6_like"/>
</dbReference>
<dbReference type="PANTHER" id="PTHR46637">
    <property type="entry name" value="TIS1421-TRANSPOSASE PROTEIN A"/>
    <property type="match status" value="1"/>
</dbReference>
<organism evidence="2 3">
    <name type="scientific">Methanolobus halotolerans</name>
    <dbReference type="NCBI Taxonomy" id="2052935"/>
    <lineage>
        <taxon>Archaea</taxon>
        <taxon>Methanobacteriati</taxon>
        <taxon>Methanobacteriota</taxon>
        <taxon>Stenosarchaea group</taxon>
        <taxon>Methanomicrobia</taxon>
        <taxon>Methanosarcinales</taxon>
        <taxon>Methanosarcinaceae</taxon>
        <taxon>Methanolobus</taxon>
    </lineage>
</organism>
<accession>A0A4E0PU94</accession>
<dbReference type="OrthoDB" id="133438at2157"/>
<dbReference type="EMBL" id="PGGK01000034">
    <property type="protein sequence ID" value="TGC06426.1"/>
    <property type="molecule type" value="Genomic_DNA"/>
</dbReference>
<dbReference type="Pfam" id="PF13340">
    <property type="entry name" value="DUF4096"/>
    <property type="match status" value="1"/>
</dbReference>
<feature type="non-terminal residue" evidence="2">
    <location>
        <position position="1"/>
    </location>
</feature>
<dbReference type="InterPro" id="IPR025161">
    <property type="entry name" value="IS402-like_dom"/>
</dbReference>
<protein>
    <submittedName>
        <fullName evidence="2">IS5/IS1182 family transposase</fullName>
    </submittedName>
</protein>